<accession>A0ACB6Q6K8</accession>
<name>A0ACB6Q6K8_9PLEO</name>
<organism evidence="1 2">
    <name type="scientific">Lindgomyces ingoldianus</name>
    <dbReference type="NCBI Taxonomy" id="673940"/>
    <lineage>
        <taxon>Eukaryota</taxon>
        <taxon>Fungi</taxon>
        <taxon>Dikarya</taxon>
        <taxon>Ascomycota</taxon>
        <taxon>Pezizomycotina</taxon>
        <taxon>Dothideomycetes</taxon>
        <taxon>Pleosporomycetidae</taxon>
        <taxon>Pleosporales</taxon>
        <taxon>Lindgomycetaceae</taxon>
        <taxon>Lindgomyces</taxon>
    </lineage>
</organism>
<protein>
    <submittedName>
        <fullName evidence="1">Uncharacterized protein</fullName>
    </submittedName>
</protein>
<sequence length="371" mass="41332">MSKQLELWLSKLELAMSRREPAQHEPAGSEIGPQSARRDVRCQRLTGPIFGPQSSVAQPFDPCTGNTFLLSTVLKTIHIIKYTYSVTGTDPLFSQTDETDFKDSEYLTLSTSRVAELQRLCINRLSAYRTIADSQMLGRGSIGGHRTKHHHEGGASHRLTNSLTEHPQTSRRYALPAIRRRLKARFKELQALGDASSNELAISDWRTKQPWRDSLTILREARVKSCSPGGEPARHRSVKRLLLPEFMVYTASVSGPSERDLMVEQQRHLRKLNGHKSPGIPVMAHHLASQQTEDLITSRRGDAPVASAWYNELLPGGYDWVARHSCEHAVMEVASATTSSASPSIGWMAAMTKRFEPPADDFAGQVLELVS</sequence>
<evidence type="ECO:0000313" key="2">
    <source>
        <dbReference type="Proteomes" id="UP000799755"/>
    </source>
</evidence>
<dbReference type="EMBL" id="MU003627">
    <property type="protein sequence ID" value="KAF2462489.1"/>
    <property type="molecule type" value="Genomic_DNA"/>
</dbReference>
<comment type="caution">
    <text evidence="1">The sequence shown here is derived from an EMBL/GenBank/DDBJ whole genome shotgun (WGS) entry which is preliminary data.</text>
</comment>
<keyword evidence="2" id="KW-1185">Reference proteome</keyword>
<evidence type="ECO:0000313" key="1">
    <source>
        <dbReference type="EMBL" id="KAF2462489.1"/>
    </source>
</evidence>
<proteinExistence type="predicted"/>
<gene>
    <name evidence="1" type="ORF">BDR25DRAFT_364073</name>
</gene>
<reference evidence="1" key="1">
    <citation type="journal article" date="2020" name="Stud. Mycol.">
        <title>101 Dothideomycetes genomes: a test case for predicting lifestyles and emergence of pathogens.</title>
        <authorList>
            <person name="Haridas S."/>
            <person name="Albert R."/>
            <person name="Binder M."/>
            <person name="Bloem J."/>
            <person name="Labutti K."/>
            <person name="Salamov A."/>
            <person name="Andreopoulos B."/>
            <person name="Baker S."/>
            <person name="Barry K."/>
            <person name="Bills G."/>
            <person name="Bluhm B."/>
            <person name="Cannon C."/>
            <person name="Castanera R."/>
            <person name="Culley D."/>
            <person name="Daum C."/>
            <person name="Ezra D."/>
            <person name="Gonzalez J."/>
            <person name="Henrissat B."/>
            <person name="Kuo A."/>
            <person name="Liang C."/>
            <person name="Lipzen A."/>
            <person name="Lutzoni F."/>
            <person name="Magnuson J."/>
            <person name="Mondo S."/>
            <person name="Nolan M."/>
            <person name="Ohm R."/>
            <person name="Pangilinan J."/>
            <person name="Park H.-J."/>
            <person name="Ramirez L."/>
            <person name="Alfaro M."/>
            <person name="Sun H."/>
            <person name="Tritt A."/>
            <person name="Yoshinaga Y."/>
            <person name="Zwiers L.-H."/>
            <person name="Turgeon B."/>
            <person name="Goodwin S."/>
            <person name="Spatafora J."/>
            <person name="Crous P."/>
            <person name="Grigoriev I."/>
        </authorList>
    </citation>
    <scope>NUCLEOTIDE SEQUENCE</scope>
    <source>
        <strain evidence="1">ATCC 200398</strain>
    </source>
</reference>
<dbReference type="Proteomes" id="UP000799755">
    <property type="component" value="Unassembled WGS sequence"/>
</dbReference>